<evidence type="ECO:0000256" key="1">
    <source>
        <dbReference type="SAM" id="Phobius"/>
    </source>
</evidence>
<sequence length="216" mass="24559">MLEWNFMILLILEIGTNRSMDNQDYLCYRNFGLTLISAKNLPNVRKYFKPKVYAKVTFCGDKKTEKRTLGDKHGESNPAWNYTLKYKIDESGIAQYGLQLVIKLYCKRTLGDRFVGEIYKSMKELFDDAQSSGGSAVLSLPIKKGSEETDGRLTFSYKFGEIIQEKKPGFFKRILLPGACILFSMITLATVGVGVPYVPFDGEHDIVHPDELNEKK</sequence>
<keyword evidence="5" id="KW-1185">Reference proteome</keyword>
<dbReference type="Gene3D" id="2.60.40.150">
    <property type="entry name" value="C2 domain"/>
    <property type="match status" value="1"/>
</dbReference>
<dbReference type="PANTHER" id="PTHR32246:SF22">
    <property type="entry name" value="C2 DOMAIN-CONTAINING PROTEIN"/>
    <property type="match status" value="1"/>
</dbReference>
<gene>
    <name evidence="4" type="ORF">OLEA9_A064696</name>
</gene>
<keyword evidence="1" id="KW-0472">Membrane</keyword>
<keyword evidence="1" id="KW-0812">Transmembrane</keyword>
<feature type="signal peptide" evidence="2">
    <location>
        <begin position="1"/>
        <end position="19"/>
    </location>
</feature>
<evidence type="ECO:0000313" key="5">
    <source>
        <dbReference type="Proteomes" id="UP000594638"/>
    </source>
</evidence>
<feature type="domain" description="C2" evidence="3">
    <location>
        <begin position="15"/>
        <end position="135"/>
    </location>
</feature>
<dbReference type="EMBL" id="CACTIH010007887">
    <property type="protein sequence ID" value="CAA3018639.1"/>
    <property type="molecule type" value="Genomic_DNA"/>
</dbReference>
<protein>
    <submittedName>
        <fullName evidence="4">SRC2 homolog</fullName>
    </submittedName>
</protein>
<name>A0A8S0UKC7_OLEEU</name>
<proteinExistence type="predicted"/>
<evidence type="ECO:0000313" key="4">
    <source>
        <dbReference type="EMBL" id="CAA3018639.1"/>
    </source>
</evidence>
<dbReference type="CDD" id="cd04051">
    <property type="entry name" value="C2_SRC2_like"/>
    <property type="match status" value="1"/>
</dbReference>
<evidence type="ECO:0000259" key="3">
    <source>
        <dbReference type="PROSITE" id="PS50004"/>
    </source>
</evidence>
<dbReference type="Gramene" id="OE9A064696T1">
    <property type="protein sequence ID" value="OE9A064696C1"/>
    <property type="gene ID" value="OE9A064696"/>
</dbReference>
<dbReference type="Proteomes" id="UP000594638">
    <property type="component" value="Unassembled WGS sequence"/>
</dbReference>
<dbReference type="GO" id="GO:0006952">
    <property type="term" value="P:defense response"/>
    <property type="evidence" value="ECO:0007669"/>
    <property type="project" value="InterPro"/>
</dbReference>
<dbReference type="PANTHER" id="PTHR32246">
    <property type="entry name" value="INGRESSION PROTEIN FIC1"/>
    <property type="match status" value="1"/>
</dbReference>
<keyword evidence="2" id="KW-0732">Signal</keyword>
<dbReference type="AlphaFoldDB" id="A0A8S0UKC7"/>
<feature type="transmembrane region" description="Helical" evidence="1">
    <location>
        <begin position="174"/>
        <end position="198"/>
    </location>
</feature>
<dbReference type="OrthoDB" id="270970at2759"/>
<reference evidence="4 5" key="1">
    <citation type="submission" date="2019-12" db="EMBL/GenBank/DDBJ databases">
        <authorList>
            <person name="Alioto T."/>
            <person name="Alioto T."/>
            <person name="Gomez Garrido J."/>
        </authorList>
    </citation>
    <scope>NUCLEOTIDE SEQUENCE [LARGE SCALE GENOMIC DNA]</scope>
</reference>
<dbReference type="InterPro" id="IPR044750">
    <property type="entry name" value="C2_SRC2/BAP"/>
</dbReference>
<dbReference type="SUPFAM" id="SSF49562">
    <property type="entry name" value="C2 domain (Calcium/lipid-binding domain, CaLB)"/>
    <property type="match status" value="1"/>
</dbReference>
<dbReference type="PROSITE" id="PS50004">
    <property type="entry name" value="C2"/>
    <property type="match status" value="1"/>
</dbReference>
<dbReference type="Pfam" id="PF00168">
    <property type="entry name" value="C2"/>
    <property type="match status" value="1"/>
</dbReference>
<accession>A0A8S0UKC7</accession>
<evidence type="ECO:0000256" key="2">
    <source>
        <dbReference type="SAM" id="SignalP"/>
    </source>
</evidence>
<dbReference type="SMART" id="SM00239">
    <property type="entry name" value="C2"/>
    <property type="match status" value="1"/>
</dbReference>
<feature type="chain" id="PRO_5035760800" evidence="2">
    <location>
        <begin position="20"/>
        <end position="216"/>
    </location>
</feature>
<comment type="caution">
    <text evidence="4">The sequence shown here is derived from an EMBL/GenBank/DDBJ whole genome shotgun (WGS) entry which is preliminary data.</text>
</comment>
<keyword evidence="1" id="KW-1133">Transmembrane helix</keyword>
<dbReference type="InterPro" id="IPR000008">
    <property type="entry name" value="C2_dom"/>
</dbReference>
<organism evidence="4 5">
    <name type="scientific">Olea europaea subsp. europaea</name>
    <dbReference type="NCBI Taxonomy" id="158383"/>
    <lineage>
        <taxon>Eukaryota</taxon>
        <taxon>Viridiplantae</taxon>
        <taxon>Streptophyta</taxon>
        <taxon>Embryophyta</taxon>
        <taxon>Tracheophyta</taxon>
        <taxon>Spermatophyta</taxon>
        <taxon>Magnoliopsida</taxon>
        <taxon>eudicotyledons</taxon>
        <taxon>Gunneridae</taxon>
        <taxon>Pentapetalae</taxon>
        <taxon>asterids</taxon>
        <taxon>lamiids</taxon>
        <taxon>Lamiales</taxon>
        <taxon>Oleaceae</taxon>
        <taxon>Oleeae</taxon>
        <taxon>Olea</taxon>
    </lineage>
</organism>
<dbReference type="InterPro" id="IPR035892">
    <property type="entry name" value="C2_domain_sf"/>
</dbReference>